<gene>
    <name evidence="2" type="ORF">GCM10023094_55900</name>
</gene>
<keyword evidence="3" id="KW-1185">Reference proteome</keyword>
<proteinExistence type="predicted"/>
<dbReference type="RefSeq" id="WP_345353483.1">
    <property type="nucleotide sequence ID" value="NZ_BAABFB010000092.1"/>
</dbReference>
<name>A0ABP8PRE1_9NOCA</name>
<evidence type="ECO:0000313" key="2">
    <source>
        <dbReference type="EMBL" id="GAA4491462.1"/>
    </source>
</evidence>
<dbReference type="Proteomes" id="UP001501183">
    <property type="component" value="Unassembled WGS sequence"/>
</dbReference>
<organism evidence="2 3">
    <name type="scientific">Rhodococcus olei</name>
    <dbReference type="NCBI Taxonomy" id="2161675"/>
    <lineage>
        <taxon>Bacteria</taxon>
        <taxon>Bacillati</taxon>
        <taxon>Actinomycetota</taxon>
        <taxon>Actinomycetes</taxon>
        <taxon>Mycobacteriales</taxon>
        <taxon>Nocardiaceae</taxon>
        <taxon>Rhodococcus</taxon>
    </lineage>
</organism>
<evidence type="ECO:0000259" key="1">
    <source>
        <dbReference type="Pfam" id="PF01636"/>
    </source>
</evidence>
<accession>A0ABP8PRE1</accession>
<dbReference type="InterPro" id="IPR052961">
    <property type="entry name" value="Oxido-Kinase-like_Enzymes"/>
</dbReference>
<feature type="domain" description="Aminoglycoside phosphotransferase" evidence="1">
    <location>
        <begin position="113"/>
        <end position="327"/>
    </location>
</feature>
<dbReference type="InterPro" id="IPR002575">
    <property type="entry name" value="Aminoglycoside_PTrfase"/>
</dbReference>
<dbReference type="Gene3D" id="3.90.1200.10">
    <property type="match status" value="1"/>
</dbReference>
<evidence type="ECO:0000313" key="3">
    <source>
        <dbReference type="Proteomes" id="UP001501183"/>
    </source>
</evidence>
<protein>
    <recommendedName>
        <fullName evidence="1">Aminoglycoside phosphotransferase domain-containing protein</fullName>
    </recommendedName>
</protein>
<dbReference type="SUPFAM" id="SSF56112">
    <property type="entry name" value="Protein kinase-like (PK-like)"/>
    <property type="match status" value="1"/>
</dbReference>
<dbReference type="EMBL" id="BAABFB010000092">
    <property type="protein sequence ID" value="GAA4491462.1"/>
    <property type="molecule type" value="Genomic_DNA"/>
</dbReference>
<dbReference type="PANTHER" id="PTHR23020">
    <property type="entry name" value="UNCHARACTERIZED NUCLEAR HORMONE RECEPTOR-RELATED"/>
    <property type="match status" value="1"/>
</dbReference>
<dbReference type="PANTHER" id="PTHR23020:SF41">
    <property type="entry name" value="AMINOGLYCOSIDE PHOSPHOTRANSFERASE DOMAIN-CONTAINING PROTEIN"/>
    <property type="match status" value="1"/>
</dbReference>
<sequence>MSVATKAGLALKIAKVAGQVVEERVQKQMPTELSQVPSSVHHLSVEWLSAALCSDAPGARVTSFDLGDGSRGSTARDRISLRYNEAGRAAGLPENVFVKSSPDFTSRLVNGLSGALESEAGFYRELRPKVDMNSPRAYHVALEAARFRSMFLLEDIAQSRGAVFGNPCTMYVDRGMAESMVTNLAAYHGAFWEHEILTSAPWLQSSLEFQERVNDTIDFEKRSMVGVDRSAEIVPREFSERKLEIWPALMHSLRVNVSGPHTLLHSDMHIGNWYQDNTGQMGLYDWQCMSHGGWALDVVYALTSGLTIEDRREWEKELLELYLTELRAHGGRPPEFDRAWTEYRQQIFHALVFWLYTIGSGKLQPKMQRDDVTAENVARMAQATIDFGSFDL</sequence>
<dbReference type="Pfam" id="PF01636">
    <property type="entry name" value="APH"/>
    <property type="match status" value="1"/>
</dbReference>
<comment type="caution">
    <text evidence="2">The sequence shown here is derived from an EMBL/GenBank/DDBJ whole genome shotgun (WGS) entry which is preliminary data.</text>
</comment>
<reference evidence="3" key="1">
    <citation type="journal article" date="2019" name="Int. J. Syst. Evol. Microbiol.">
        <title>The Global Catalogue of Microorganisms (GCM) 10K type strain sequencing project: providing services to taxonomists for standard genome sequencing and annotation.</title>
        <authorList>
            <consortium name="The Broad Institute Genomics Platform"/>
            <consortium name="The Broad Institute Genome Sequencing Center for Infectious Disease"/>
            <person name="Wu L."/>
            <person name="Ma J."/>
        </authorList>
    </citation>
    <scope>NUCLEOTIDE SEQUENCE [LARGE SCALE GENOMIC DNA]</scope>
    <source>
        <strain evidence="3">JCM 32206</strain>
    </source>
</reference>
<dbReference type="InterPro" id="IPR011009">
    <property type="entry name" value="Kinase-like_dom_sf"/>
</dbReference>